<accession>A0A0L8AP79</accession>
<protein>
    <recommendedName>
        <fullName evidence="4">Virginiamycin B lyase</fullName>
    </recommendedName>
</protein>
<proteinExistence type="predicted"/>
<organism evidence="2 3">
    <name type="scientific">Roseivirga seohaensis subsp. aquiponti</name>
    <dbReference type="NCBI Taxonomy" id="1566026"/>
    <lineage>
        <taxon>Bacteria</taxon>
        <taxon>Pseudomonadati</taxon>
        <taxon>Bacteroidota</taxon>
        <taxon>Cytophagia</taxon>
        <taxon>Cytophagales</taxon>
        <taxon>Roseivirgaceae</taxon>
        <taxon>Roseivirga</taxon>
    </lineage>
</organism>
<dbReference type="InterPro" id="IPR015943">
    <property type="entry name" value="WD40/YVTN_repeat-like_dom_sf"/>
</dbReference>
<name>A0A0L8AP79_9BACT</name>
<comment type="caution">
    <text evidence="2">The sequence shown here is derived from an EMBL/GenBank/DDBJ whole genome shotgun (WGS) entry which is preliminary data.</text>
</comment>
<dbReference type="Proteomes" id="UP000036908">
    <property type="component" value="Unassembled WGS sequence"/>
</dbReference>
<dbReference type="RefSeq" id="WP_185096843.1">
    <property type="nucleotide sequence ID" value="NZ_JSVA01000003.1"/>
</dbReference>
<dbReference type="EMBL" id="JSVA01000003">
    <property type="protein sequence ID" value="KOF04283.1"/>
    <property type="molecule type" value="Genomic_DNA"/>
</dbReference>
<keyword evidence="3" id="KW-1185">Reference proteome</keyword>
<reference evidence="3" key="1">
    <citation type="submission" date="2014-11" db="EMBL/GenBank/DDBJ databases">
        <title>Genome sequencing of Roseivirga sp. D-25.</title>
        <authorList>
            <person name="Selvaratnam C."/>
            <person name="Thevarajoo S."/>
            <person name="Goh K.M."/>
            <person name="Eee R."/>
            <person name="Chan K.-G."/>
            <person name="Chong C.S."/>
        </authorList>
    </citation>
    <scope>NUCLEOTIDE SEQUENCE [LARGE SCALE GENOMIC DNA]</scope>
    <source>
        <strain evidence="3">D-25</strain>
    </source>
</reference>
<evidence type="ECO:0000313" key="2">
    <source>
        <dbReference type="EMBL" id="KOF04283.1"/>
    </source>
</evidence>
<keyword evidence="1" id="KW-0732">Signal</keyword>
<dbReference type="Pfam" id="PF24684">
    <property type="entry name" value="Vgb_lyase"/>
    <property type="match status" value="1"/>
</dbReference>
<dbReference type="Gene3D" id="2.130.10.10">
    <property type="entry name" value="YVTN repeat-like/Quinoprotein amine dehydrogenase"/>
    <property type="match status" value="2"/>
</dbReference>
<dbReference type="SUPFAM" id="SSF101898">
    <property type="entry name" value="NHL repeat"/>
    <property type="match status" value="1"/>
</dbReference>
<evidence type="ECO:0000256" key="1">
    <source>
        <dbReference type="SAM" id="SignalP"/>
    </source>
</evidence>
<gene>
    <name evidence="2" type="ORF">OB69_01820</name>
</gene>
<evidence type="ECO:0008006" key="4">
    <source>
        <dbReference type="Google" id="ProtNLM"/>
    </source>
</evidence>
<feature type="chain" id="PRO_5005580639" description="Virginiamycin B lyase" evidence="1">
    <location>
        <begin position="25"/>
        <end position="360"/>
    </location>
</feature>
<evidence type="ECO:0000313" key="3">
    <source>
        <dbReference type="Proteomes" id="UP000036908"/>
    </source>
</evidence>
<feature type="signal peptide" evidence="1">
    <location>
        <begin position="1"/>
        <end position="24"/>
    </location>
</feature>
<dbReference type="PANTHER" id="PTHR40274:SF3">
    <property type="entry name" value="VIRGINIAMYCIN B LYASE"/>
    <property type="match status" value="1"/>
</dbReference>
<sequence>MTKKLSITLIVISLICSSPIKLMAQNTISDTSLNWPSSIKGSTHELAMNGDYIYITGQNMDHVAKMDYDGTIEYFKMPDGSGPHGILFDKHDQLWVSLEFKGVVVRLDEKGEIVEEIDCHISGDGISTPINTSPHGIGLDADGETIWFTGKRTSTVGKINPDRSVEHFELPALGAVPIYLHAGPDGNVWGTELLTSKILQVTPKGEVTEYSIPTGNSRPIAIKPDPLGDYMWFTEEAGNKVGRIDMNGNIDEFSVPSTQKNQILAGLTFDSQGNLWVQSYVDQNNPNPEGNDYIIKFDRSILRAPAGDLTNVEITYYKVPTSKTVMHRIKEGKDGNIYFTELKQDKLGKVTIATAIEAVK</sequence>
<dbReference type="InterPro" id="IPR051344">
    <property type="entry name" value="Vgb"/>
</dbReference>
<dbReference type="PANTHER" id="PTHR40274">
    <property type="entry name" value="VIRGINIAMYCIN B LYASE"/>
    <property type="match status" value="1"/>
</dbReference>
<dbReference type="AlphaFoldDB" id="A0A0L8AP79"/>
<dbReference type="PATRIC" id="fig|1566026.4.peg.2063"/>